<reference evidence="1" key="1">
    <citation type="submission" date="2014-05" db="EMBL/GenBank/DDBJ databases">
        <authorList>
            <person name="Chronopoulou M."/>
        </authorList>
    </citation>
    <scope>NUCLEOTIDE SEQUENCE</scope>
    <source>
        <tissue evidence="1">Whole organism</tissue>
    </source>
</reference>
<dbReference type="Pfam" id="PF00992">
    <property type="entry name" value="Troponin"/>
    <property type="match status" value="1"/>
</dbReference>
<dbReference type="GeneID" id="121130148"/>
<protein>
    <submittedName>
        <fullName evidence="1">Troponin Ilike [Metaseiulus occidentalis]</fullName>
    </submittedName>
</protein>
<dbReference type="GO" id="GO:0005861">
    <property type="term" value="C:troponin complex"/>
    <property type="evidence" value="ECO:0007669"/>
    <property type="project" value="InterPro"/>
</dbReference>
<dbReference type="RefSeq" id="XP_040581808.1">
    <property type="nucleotide sequence ID" value="XM_040725874.2"/>
</dbReference>
<dbReference type="AlphaFoldDB" id="A0A0K2TUF3"/>
<dbReference type="InterPro" id="IPR038077">
    <property type="entry name" value="Troponin_sf"/>
</dbReference>
<sequence>MGIPADIVARLGEPKSLEGLSADDLKAIVQEYYERWVETESTKYDIEHDVKVRDMQIHELEMEVSDMRGKFIIPKLKKVHNFKLMGGDD</sequence>
<dbReference type="SUPFAM" id="SSF90250">
    <property type="entry name" value="Troponin coil-coiled subunits"/>
    <property type="match status" value="1"/>
</dbReference>
<dbReference type="KEGG" id="lsm:121130148"/>
<dbReference type="EMBL" id="HACA01012307">
    <property type="protein sequence ID" value="CDW29668.1"/>
    <property type="molecule type" value="Transcribed_RNA"/>
</dbReference>
<accession>A0A0K2TUF3</accession>
<dbReference type="InterPro" id="IPR001978">
    <property type="entry name" value="Troponin"/>
</dbReference>
<organism evidence="1">
    <name type="scientific">Lepeophtheirus salmonis</name>
    <name type="common">Salmon louse</name>
    <name type="synonym">Caligus salmonis</name>
    <dbReference type="NCBI Taxonomy" id="72036"/>
    <lineage>
        <taxon>Eukaryota</taxon>
        <taxon>Metazoa</taxon>
        <taxon>Ecdysozoa</taxon>
        <taxon>Arthropoda</taxon>
        <taxon>Crustacea</taxon>
        <taxon>Multicrustacea</taxon>
        <taxon>Hexanauplia</taxon>
        <taxon>Copepoda</taxon>
        <taxon>Siphonostomatoida</taxon>
        <taxon>Caligidae</taxon>
        <taxon>Lepeophtheirus</taxon>
    </lineage>
</organism>
<name>A0A0K2TUF3_LEPSM</name>
<proteinExistence type="predicted"/>
<dbReference type="Gene3D" id="1.20.5.350">
    <property type="match status" value="1"/>
</dbReference>
<dbReference type="OrthoDB" id="371899at2759"/>
<evidence type="ECO:0000313" key="1">
    <source>
        <dbReference type="EMBL" id="CDW29668.1"/>
    </source>
</evidence>